<comment type="caution">
    <text evidence="1">The sequence shown here is derived from an EMBL/GenBank/DDBJ whole genome shotgun (WGS) entry which is preliminary data.</text>
</comment>
<dbReference type="AlphaFoldDB" id="A0ABD2A5Q0"/>
<proteinExistence type="predicted"/>
<accession>A0ABD2A5Q0</accession>
<name>A0ABD2A5Q0_VESSQ</name>
<dbReference type="EMBL" id="JAUDFV010000154">
    <property type="protein sequence ID" value="KAL2715966.1"/>
    <property type="molecule type" value="Genomic_DNA"/>
</dbReference>
<evidence type="ECO:0000313" key="2">
    <source>
        <dbReference type="Proteomes" id="UP001607302"/>
    </source>
</evidence>
<reference evidence="1 2" key="1">
    <citation type="journal article" date="2024" name="Ann. Entomol. Soc. Am.">
        <title>Genomic analyses of the southern and eastern yellowjacket wasps (Hymenoptera: Vespidae) reveal evolutionary signatures of social life.</title>
        <authorList>
            <person name="Catto M.A."/>
            <person name="Caine P.B."/>
            <person name="Orr S.E."/>
            <person name="Hunt B.G."/>
            <person name="Goodisman M.A.D."/>
        </authorList>
    </citation>
    <scope>NUCLEOTIDE SEQUENCE [LARGE SCALE GENOMIC DNA]</scope>
    <source>
        <strain evidence="1">233</strain>
        <tissue evidence="1">Head and thorax</tissue>
    </source>
</reference>
<dbReference type="Proteomes" id="UP001607302">
    <property type="component" value="Unassembled WGS sequence"/>
</dbReference>
<evidence type="ECO:0000313" key="1">
    <source>
        <dbReference type="EMBL" id="KAL2715966.1"/>
    </source>
</evidence>
<keyword evidence="2" id="KW-1185">Reference proteome</keyword>
<organism evidence="1 2">
    <name type="scientific">Vespula squamosa</name>
    <name type="common">Southern yellow jacket</name>
    <name type="synonym">Wasp</name>
    <dbReference type="NCBI Taxonomy" id="30214"/>
    <lineage>
        <taxon>Eukaryota</taxon>
        <taxon>Metazoa</taxon>
        <taxon>Ecdysozoa</taxon>
        <taxon>Arthropoda</taxon>
        <taxon>Hexapoda</taxon>
        <taxon>Insecta</taxon>
        <taxon>Pterygota</taxon>
        <taxon>Neoptera</taxon>
        <taxon>Endopterygota</taxon>
        <taxon>Hymenoptera</taxon>
        <taxon>Apocrita</taxon>
        <taxon>Aculeata</taxon>
        <taxon>Vespoidea</taxon>
        <taxon>Vespidae</taxon>
        <taxon>Vespinae</taxon>
        <taxon>Vespula</taxon>
    </lineage>
</organism>
<gene>
    <name evidence="1" type="ORF">V1478_013642</name>
</gene>
<sequence>MTLETTTKLHIHFKIKNVSDYNNLLVYKYEVGGWAPPTELSQSPGAAAHTYTWFSLTTYLLI</sequence>
<protein>
    <submittedName>
        <fullName evidence="1">Nicastrin</fullName>
    </submittedName>
</protein>